<organism evidence="6 7">
    <name type="scientific">Deinococcus psychrotolerans</name>
    <dbReference type="NCBI Taxonomy" id="2489213"/>
    <lineage>
        <taxon>Bacteria</taxon>
        <taxon>Thermotogati</taxon>
        <taxon>Deinococcota</taxon>
        <taxon>Deinococci</taxon>
        <taxon>Deinococcales</taxon>
        <taxon>Deinococcaceae</taxon>
        <taxon>Deinococcus</taxon>
    </lineage>
</organism>
<name>A0A3G8YHS8_9DEIO</name>
<dbReference type="InterPro" id="IPR005119">
    <property type="entry name" value="LysR_subst-bd"/>
</dbReference>
<dbReference type="PANTHER" id="PTHR30346:SF28">
    <property type="entry name" value="HTH-TYPE TRANSCRIPTIONAL REGULATOR CYNR"/>
    <property type="match status" value="1"/>
</dbReference>
<feature type="domain" description="LysR substrate-binding" evidence="5">
    <location>
        <begin position="245"/>
        <end position="447"/>
    </location>
</feature>
<keyword evidence="3" id="KW-0238">DNA-binding</keyword>
<dbReference type="GO" id="GO:0003700">
    <property type="term" value="F:DNA-binding transcription factor activity"/>
    <property type="evidence" value="ECO:0007669"/>
    <property type="project" value="TreeGrafter"/>
</dbReference>
<evidence type="ECO:0000256" key="3">
    <source>
        <dbReference type="ARBA" id="ARBA00023125"/>
    </source>
</evidence>
<dbReference type="GO" id="GO:0032993">
    <property type="term" value="C:protein-DNA complex"/>
    <property type="evidence" value="ECO:0007669"/>
    <property type="project" value="TreeGrafter"/>
</dbReference>
<dbReference type="PANTHER" id="PTHR30346">
    <property type="entry name" value="TRANSCRIPTIONAL DUAL REGULATOR HCAR-RELATED"/>
    <property type="match status" value="1"/>
</dbReference>
<gene>
    <name evidence="6" type="ORF">EHF33_16115</name>
</gene>
<evidence type="ECO:0000313" key="7">
    <source>
        <dbReference type="Proteomes" id="UP000276417"/>
    </source>
</evidence>
<sequence length="457" mass="49350">MGWSASALTYGVVLQTLGKLELQGGSSSRSKSLLLLSYLTLEGPQERAHLSQLFFRRAVNPLGSLRTTLHRLRREVPGAVQTEGSRVRATLLCDVQRLLNCLDAGDLPGGVALYTGAFLAGVHLPDWSGLLEDWVYDRRAIIAQRVRRSLVTLGERAAARGEFAQAGSLAEQAYSLTGAPAPSGEALERLLLLLTAGQSVLLGQLRPPFSPSGWSVAEAQRALSAPLPLKPTALPRPSTADPLGAGDLVLGTNGFLNHAVVPRALRRYAERYPSARLSFRELFSVAQLEALTRGTLDVGFVTLPIEDDQIAWALLWREAYIALLPASHPLARQREVPLSALAGETLVIHPRPINPPLHDHVLKLLGQNGIVPPRLLEGAIPQTRNQFVAGGFGYTLALPSWPAELPGLVRRPIRYADHQQPMVMDGAVAWHRTRLSAHAAAFVEIVLALGTSGASRD</sequence>
<dbReference type="AlphaFoldDB" id="A0A3G8YHS8"/>
<dbReference type="CDD" id="cd08414">
    <property type="entry name" value="PBP2_LTTR_aromatics_like"/>
    <property type="match status" value="1"/>
</dbReference>
<dbReference type="Proteomes" id="UP000276417">
    <property type="component" value="Chromosome 2"/>
</dbReference>
<evidence type="ECO:0000259" key="5">
    <source>
        <dbReference type="Pfam" id="PF03466"/>
    </source>
</evidence>
<proteinExistence type="inferred from homology"/>
<dbReference type="EMBL" id="CP034184">
    <property type="protein sequence ID" value="AZI44400.1"/>
    <property type="molecule type" value="Genomic_DNA"/>
</dbReference>
<accession>A0A3G8YHS8</accession>
<dbReference type="KEGG" id="dph:EHF33_16115"/>
<evidence type="ECO:0000256" key="2">
    <source>
        <dbReference type="ARBA" id="ARBA00023015"/>
    </source>
</evidence>
<reference evidence="6 7" key="1">
    <citation type="submission" date="2018-11" db="EMBL/GenBank/DDBJ databases">
        <title>Deinococcus shelandsis sp. nov., isolated from South Shetland Islands soil of Antarctica.</title>
        <authorList>
            <person name="Tian J."/>
        </authorList>
    </citation>
    <scope>NUCLEOTIDE SEQUENCE [LARGE SCALE GENOMIC DNA]</scope>
    <source>
        <strain evidence="6 7">S14-83T</strain>
    </source>
</reference>
<dbReference type="SUPFAM" id="SSF53850">
    <property type="entry name" value="Periplasmic binding protein-like II"/>
    <property type="match status" value="1"/>
</dbReference>
<protein>
    <recommendedName>
        <fullName evidence="5">LysR substrate-binding domain-containing protein</fullName>
    </recommendedName>
</protein>
<dbReference type="Pfam" id="PF03466">
    <property type="entry name" value="LysR_substrate"/>
    <property type="match status" value="1"/>
</dbReference>
<comment type="similarity">
    <text evidence="1">Belongs to the LysR transcriptional regulatory family.</text>
</comment>
<evidence type="ECO:0000313" key="6">
    <source>
        <dbReference type="EMBL" id="AZI44400.1"/>
    </source>
</evidence>
<dbReference type="Gene3D" id="3.40.190.10">
    <property type="entry name" value="Periplasmic binding protein-like II"/>
    <property type="match status" value="2"/>
</dbReference>
<keyword evidence="4" id="KW-0804">Transcription</keyword>
<evidence type="ECO:0000256" key="1">
    <source>
        <dbReference type="ARBA" id="ARBA00009437"/>
    </source>
</evidence>
<keyword evidence="7" id="KW-1185">Reference proteome</keyword>
<keyword evidence="2" id="KW-0805">Transcription regulation</keyword>
<evidence type="ECO:0000256" key="4">
    <source>
        <dbReference type="ARBA" id="ARBA00023163"/>
    </source>
</evidence>
<dbReference type="OrthoDB" id="9067838at2"/>
<dbReference type="GO" id="GO:0003677">
    <property type="term" value="F:DNA binding"/>
    <property type="evidence" value="ECO:0007669"/>
    <property type="project" value="UniProtKB-KW"/>
</dbReference>